<keyword evidence="5 7" id="KW-0443">Lipid metabolism</keyword>
<dbReference type="NCBIfam" id="NF002060">
    <property type="entry name" value="PRK00892.1"/>
    <property type="match status" value="1"/>
</dbReference>
<dbReference type="HAMAP" id="MF_00523">
    <property type="entry name" value="LpxD"/>
    <property type="match status" value="1"/>
</dbReference>
<sequence length="380" mass="39869">MRMTVTLSDVADHLGITLTPASVSGAEGDDTAPALLSSPVTGLATLARAGSQQVAFLASDQYLAQLRATGAIAVILKPQHAEDSPVPCFITPDPYSAYAKLTHLFSHDKTELLFGDQTAKASGEGADAFIQNIHPSAHIASDARLGQGVCIGPNVVIGSGVQIGDGARIAAGTSVGSRSRIGRNVLIYPQASIYHDVIIGDRSIIHSHCTVGSDGFGFAPHRDGFIKIEQLGGVRIGSDVEIGAGTTIDRGALDDTVIGDGVKLDNQIQIAHNVEIGDHTVLAACVGIAGSTRVGKHCMIGGGVGIAGHLTICDQVNITGMTLVTKDISSPGVYSSGTAVEPNSNWRRNVARFRQLDGYIRTLINLEKEVRDLRERIEQR</sequence>
<dbReference type="EMBL" id="BAABBO010000012">
    <property type="protein sequence ID" value="GAA3969382.1"/>
    <property type="molecule type" value="Genomic_DNA"/>
</dbReference>
<dbReference type="Pfam" id="PF00132">
    <property type="entry name" value="Hexapep"/>
    <property type="match status" value="3"/>
</dbReference>
<evidence type="ECO:0000256" key="2">
    <source>
        <dbReference type="ARBA" id="ARBA00022556"/>
    </source>
</evidence>
<dbReference type="NCBIfam" id="TIGR01853">
    <property type="entry name" value="lipid_A_lpxD"/>
    <property type="match status" value="1"/>
</dbReference>
<dbReference type="InterPro" id="IPR001451">
    <property type="entry name" value="Hexapep"/>
</dbReference>
<comment type="pathway">
    <text evidence="7">Bacterial outer membrane biogenesis; LPS lipid A biosynthesis.</text>
</comment>
<dbReference type="InterPro" id="IPR007691">
    <property type="entry name" value="LpxD"/>
</dbReference>
<gene>
    <name evidence="7 9" type="primary">lpxD</name>
    <name evidence="9" type="ORF">GCM10022278_28920</name>
</gene>
<dbReference type="PANTHER" id="PTHR43378">
    <property type="entry name" value="UDP-3-O-ACYLGLUCOSAMINE N-ACYLTRANSFERASE"/>
    <property type="match status" value="1"/>
</dbReference>
<proteinExistence type="inferred from homology"/>
<evidence type="ECO:0000256" key="1">
    <source>
        <dbReference type="ARBA" id="ARBA00022516"/>
    </source>
</evidence>
<evidence type="ECO:0000256" key="7">
    <source>
        <dbReference type="HAMAP-Rule" id="MF_00523"/>
    </source>
</evidence>
<comment type="similarity">
    <text evidence="7">Belongs to the transferase hexapeptide repeat family. LpxD subfamily.</text>
</comment>
<evidence type="ECO:0000256" key="4">
    <source>
        <dbReference type="ARBA" id="ARBA00022737"/>
    </source>
</evidence>
<keyword evidence="6 7" id="KW-0012">Acyltransferase</keyword>
<dbReference type="Gene3D" id="3.40.1390.10">
    <property type="entry name" value="MurE/MurF, N-terminal domain"/>
    <property type="match status" value="1"/>
</dbReference>
<comment type="caution">
    <text evidence="9">The sequence shown here is derived from an EMBL/GenBank/DDBJ whole genome shotgun (WGS) entry which is preliminary data.</text>
</comment>
<evidence type="ECO:0000313" key="9">
    <source>
        <dbReference type="EMBL" id="GAA3969382.1"/>
    </source>
</evidence>
<comment type="catalytic activity">
    <reaction evidence="7">
        <text>a UDP-3-O-[(3R)-3-hydroxyacyl]-alpha-D-glucosamine + a (3R)-hydroxyacyl-[ACP] = a UDP-2-N,3-O-bis[(3R)-3-hydroxyacyl]-alpha-D-glucosamine + holo-[ACP] + H(+)</text>
        <dbReference type="Rhea" id="RHEA:53836"/>
        <dbReference type="Rhea" id="RHEA-COMP:9685"/>
        <dbReference type="Rhea" id="RHEA-COMP:9945"/>
        <dbReference type="ChEBI" id="CHEBI:15378"/>
        <dbReference type="ChEBI" id="CHEBI:64479"/>
        <dbReference type="ChEBI" id="CHEBI:78827"/>
        <dbReference type="ChEBI" id="CHEBI:137740"/>
        <dbReference type="ChEBI" id="CHEBI:137748"/>
        <dbReference type="EC" id="2.3.1.191"/>
    </reaction>
</comment>
<organism evidence="9 10">
    <name type="scientific">Allohahella marinimesophila</name>
    <dbReference type="NCBI Taxonomy" id="1054972"/>
    <lineage>
        <taxon>Bacteria</taxon>
        <taxon>Pseudomonadati</taxon>
        <taxon>Pseudomonadota</taxon>
        <taxon>Gammaproteobacteria</taxon>
        <taxon>Oceanospirillales</taxon>
        <taxon>Hahellaceae</taxon>
        <taxon>Allohahella</taxon>
    </lineage>
</organism>
<comment type="function">
    <text evidence="7">Catalyzes the N-acylation of UDP-3-O-acylglucosamine using 3-hydroxyacyl-ACP as the acyl donor. Is involved in the biosynthesis of lipid A, a phosphorylated glycolipid that anchors the lipopolysaccharide to the outer membrane of the cell.</text>
</comment>
<dbReference type="Gene3D" id="2.160.10.10">
    <property type="entry name" value="Hexapeptide repeat proteins"/>
    <property type="match status" value="1"/>
</dbReference>
<evidence type="ECO:0000259" key="8">
    <source>
        <dbReference type="Pfam" id="PF04613"/>
    </source>
</evidence>
<dbReference type="Gene3D" id="1.20.5.170">
    <property type="match status" value="1"/>
</dbReference>
<comment type="subunit">
    <text evidence="7">Homotrimer.</text>
</comment>
<evidence type="ECO:0000256" key="6">
    <source>
        <dbReference type="ARBA" id="ARBA00023315"/>
    </source>
</evidence>
<reference evidence="10" key="1">
    <citation type="journal article" date="2019" name="Int. J. Syst. Evol. Microbiol.">
        <title>The Global Catalogue of Microorganisms (GCM) 10K type strain sequencing project: providing services to taxonomists for standard genome sequencing and annotation.</title>
        <authorList>
            <consortium name="The Broad Institute Genomics Platform"/>
            <consortium name="The Broad Institute Genome Sequencing Center for Infectious Disease"/>
            <person name="Wu L."/>
            <person name="Ma J."/>
        </authorList>
    </citation>
    <scope>NUCLEOTIDE SEQUENCE [LARGE SCALE GENOMIC DNA]</scope>
    <source>
        <strain evidence="10">JCM 17555</strain>
    </source>
</reference>
<dbReference type="InterPro" id="IPR011004">
    <property type="entry name" value="Trimer_LpxA-like_sf"/>
</dbReference>
<keyword evidence="10" id="KW-1185">Reference proteome</keyword>
<protein>
    <recommendedName>
        <fullName evidence="7">UDP-3-O-acylglucosamine N-acyltransferase</fullName>
        <ecNumber evidence="7">2.3.1.191</ecNumber>
    </recommendedName>
</protein>
<dbReference type="PROSITE" id="PS00101">
    <property type="entry name" value="HEXAPEP_TRANSFERASES"/>
    <property type="match status" value="2"/>
</dbReference>
<dbReference type="PANTHER" id="PTHR43378:SF2">
    <property type="entry name" value="UDP-3-O-ACYLGLUCOSAMINE N-ACYLTRANSFERASE 1, MITOCHONDRIAL-RELATED"/>
    <property type="match status" value="1"/>
</dbReference>
<dbReference type="InterPro" id="IPR020573">
    <property type="entry name" value="UDP_GlcNAc_AcTrfase_non-rep"/>
</dbReference>
<dbReference type="CDD" id="cd03352">
    <property type="entry name" value="LbH_LpxD"/>
    <property type="match status" value="1"/>
</dbReference>
<dbReference type="Proteomes" id="UP001501337">
    <property type="component" value="Unassembled WGS sequence"/>
</dbReference>
<keyword evidence="2 7" id="KW-0441">Lipid A biosynthesis</keyword>
<feature type="active site" description="Proton acceptor" evidence="7">
    <location>
        <position position="272"/>
    </location>
</feature>
<evidence type="ECO:0000313" key="10">
    <source>
        <dbReference type="Proteomes" id="UP001501337"/>
    </source>
</evidence>
<keyword evidence="1 7" id="KW-0444">Lipid biosynthesis</keyword>
<dbReference type="EC" id="2.3.1.191" evidence="7"/>
<evidence type="ECO:0000256" key="5">
    <source>
        <dbReference type="ARBA" id="ARBA00023098"/>
    </source>
</evidence>
<feature type="domain" description="UDP-3-O-[3-hydroxymyristoyl] glucosamine N-acyltransferase non-repeat region" evidence="8">
    <location>
        <begin position="39"/>
        <end position="104"/>
    </location>
</feature>
<name>A0ABP7PQK5_9GAMM</name>
<dbReference type="Pfam" id="PF04613">
    <property type="entry name" value="LpxD"/>
    <property type="match status" value="1"/>
</dbReference>
<accession>A0ABP7PQK5</accession>
<evidence type="ECO:0000256" key="3">
    <source>
        <dbReference type="ARBA" id="ARBA00022679"/>
    </source>
</evidence>
<keyword evidence="4 7" id="KW-0677">Repeat</keyword>
<keyword evidence="3 7" id="KW-0808">Transferase</keyword>
<dbReference type="SUPFAM" id="SSF51161">
    <property type="entry name" value="Trimeric LpxA-like enzymes"/>
    <property type="match status" value="1"/>
</dbReference>
<dbReference type="InterPro" id="IPR018357">
    <property type="entry name" value="Hexapep_transf_CS"/>
</dbReference>